<dbReference type="InterPro" id="IPR015942">
    <property type="entry name" value="Asp/Glu/hydantoin_racemase"/>
</dbReference>
<name>A0ABP8V7E9_9GAMM</name>
<dbReference type="InterPro" id="IPR004380">
    <property type="entry name" value="Asp_race"/>
</dbReference>
<dbReference type="PANTHER" id="PTHR21198:SF7">
    <property type="entry name" value="ASPARTATE-GLUTAMATE RACEMASE FAMILY"/>
    <property type="match status" value="1"/>
</dbReference>
<gene>
    <name evidence="3" type="ORF">GCM10023116_36970</name>
</gene>
<evidence type="ECO:0000313" key="4">
    <source>
        <dbReference type="Proteomes" id="UP001500604"/>
    </source>
</evidence>
<comment type="caution">
    <text evidence="3">The sequence shown here is derived from an EMBL/GenBank/DDBJ whole genome shotgun (WGS) entry which is preliminary data.</text>
</comment>
<dbReference type="RefSeq" id="WP_345197788.1">
    <property type="nucleotide sequence ID" value="NZ_BAABFL010000451.1"/>
</dbReference>
<accession>A0ABP8V7E9</accession>
<evidence type="ECO:0000313" key="3">
    <source>
        <dbReference type="EMBL" id="GAA4651413.1"/>
    </source>
</evidence>
<dbReference type="Proteomes" id="UP001500604">
    <property type="component" value="Unassembled WGS sequence"/>
</dbReference>
<sequence length="232" mass="24973">MLGILGGMGPLATIDFMQKVVMRCGVGSDQEHMPMLVHNVPQIPDRSACILKGSEDPFPAMLDGLHRLEESGATCVVIPCNTAHFWFERLQAETAITMISILDCVMAEIQQRNLTRIGVMATSATVAAGLYQSRIEAIGAQTLLPDELGQARMMEAIYAIKAGRMVESSAMMEAIFADLQDQGAESVILGCTEIPVGLARLAMEQPEACLDATALLADACVHWYYDTPALAA</sequence>
<keyword evidence="2" id="KW-0413">Isomerase</keyword>
<evidence type="ECO:0000256" key="1">
    <source>
        <dbReference type="ARBA" id="ARBA00007847"/>
    </source>
</evidence>
<dbReference type="Pfam" id="PF01177">
    <property type="entry name" value="Asp_Glu_race"/>
    <property type="match status" value="1"/>
</dbReference>
<dbReference type="InterPro" id="IPR001920">
    <property type="entry name" value="Asp/Glu_race"/>
</dbReference>
<dbReference type="EMBL" id="BAABFL010000451">
    <property type="protein sequence ID" value="GAA4651413.1"/>
    <property type="molecule type" value="Genomic_DNA"/>
</dbReference>
<keyword evidence="4" id="KW-1185">Reference proteome</keyword>
<comment type="similarity">
    <text evidence="1">Belongs to the aspartate/glutamate racemases family.</text>
</comment>
<dbReference type="Gene3D" id="3.40.50.1860">
    <property type="match status" value="2"/>
</dbReference>
<organism evidence="3 4">
    <name type="scientific">Kistimonas scapharcae</name>
    <dbReference type="NCBI Taxonomy" id="1036133"/>
    <lineage>
        <taxon>Bacteria</taxon>
        <taxon>Pseudomonadati</taxon>
        <taxon>Pseudomonadota</taxon>
        <taxon>Gammaproteobacteria</taxon>
        <taxon>Oceanospirillales</taxon>
        <taxon>Endozoicomonadaceae</taxon>
        <taxon>Kistimonas</taxon>
    </lineage>
</organism>
<reference evidence="4" key="1">
    <citation type="journal article" date="2019" name="Int. J. Syst. Evol. Microbiol.">
        <title>The Global Catalogue of Microorganisms (GCM) 10K type strain sequencing project: providing services to taxonomists for standard genome sequencing and annotation.</title>
        <authorList>
            <consortium name="The Broad Institute Genomics Platform"/>
            <consortium name="The Broad Institute Genome Sequencing Center for Infectious Disease"/>
            <person name="Wu L."/>
            <person name="Ma J."/>
        </authorList>
    </citation>
    <scope>NUCLEOTIDE SEQUENCE [LARGE SCALE GENOMIC DNA]</scope>
    <source>
        <strain evidence="4">JCM 17805</strain>
    </source>
</reference>
<dbReference type="NCBIfam" id="TIGR00035">
    <property type="entry name" value="asp_race"/>
    <property type="match status" value="1"/>
</dbReference>
<evidence type="ECO:0000256" key="2">
    <source>
        <dbReference type="ARBA" id="ARBA00023235"/>
    </source>
</evidence>
<dbReference type="SUPFAM" id="SSF53681">
    <property type="entry name" value="Aspartate/glutamate racemase"/>
    <property type="match status" value="2"/>
</dbReference>
<proteinExistence type="inferred from homology"/>
<protein>
    <submittedName>
        <fullName evidence="3">Amino acid racemase</fullName>
    </submittedName>
</protein>
<dbReference type="PANTHER" id="PTHR21198">
    <property type="entry name" value="GLUTAMATE RACEMASE"/>
    <property type="match status" value="1"/>
</dbReference>